<dbReference type="Proteomes" id="UP001165378">
    <property type="component" value="Unassembled WGS sequence"/>
</dbReference>
<dbReference type="RefSeq" id="WP_235056817.1">
    <property type="nucleotide sequence ID" value="NZ_JAKFHA010000030.1"/>
</dbReference>
<dbReference type="AlphaFoldDB" id="A0AA41U7M6"/>
<dbReference type="EMBL" id="JAKFHA010000030">
    <property type="protein sequence ID" value="MCF2532094.1"/>
    <property type="molecule type" value="Genomic_DNA"/>
</dbReference>
<evidence type="ECO:0000313" key="2">
    <source>
        <dbReference type="Proteomes" id="UP001165378"/>
    </source>
</evidence>
<comment type="caution">
    <text evidence="1">The sequence shown here is derived from an EMBL/GenBank/DDBJ whole genome shotgun (WGS) entry which is preliminary data.</text>
</comment>
<sequence>MSDKRSLAEVLATALVNLAWTIEDVPDEVLEPRFAVIWLESLAEDLGGMTAAQSAEFARLLRALPDVDPAFTEALIDTAAWPHREDVFED</sequence>
<protein>
    <submittedName>
        <fullName evidence="1">Uncharacterized protein</fullName>
    </submittedName>
</protein>
<gene>
    <name evidence="1" type="ORF">LZ495_33430</name>
</gene>
<organism evidence="1 2">
    <name type="scientific">Yinghuangia soli</name>
    <dbReference type="NCBI Taxonomy" id="2908204"/>
    <lineage>
        <taxon>Bacteria</taxon>
        <taxon>Bacillati</taxon>
        <taxon>Actinomycetota</taxon>
        <taxon>Actinomycetes</taxon>
        <taxon>Kitasatosporales</taxon>
        <taxon>Streptomycetaceae</taxon>
        <taxon>Yinghuangia</taxon>
    </lineage>
</organism>
<proteinExistence type="predicted"/>
<keyword evidence="2" id="KW-1185">Reference proteome</keyword>
<accession>A0AA41U7M6</accession>
<reference evidence="1" key="1">
    <citation type="submission" date="2022-01" db="EMBL/GenBank/DDBJ databases">
        <title>Genome-Based Taxonomic Classification of the Phylum Actinobacteria.</title>
        <authorList>
            <person name="Gao Y."/>
        </authorList>
    </citation>
    <scope>NUCLEOTIDE SEQUENCE</scope>
    <source>
        <strain evidence="1">KLBMP 8922</strain>
    </source>
</reference>
<evidence type="ECO:0000313" key="1">
    <source>
        <dbReference type="EMBL" id="MCF2532094.1"/>
    </source>
</evidence>
<name>A0AA41U7M6_9ACTN</name>